<feature type="compositionally biased region" description="Polar residues" evidence="1">
    <location>
        <begin position="131"/>
        <end position="141"/>
    </location>
</feature>
<evidence type="ECO:0000313" key="2">
    <source>
        <dbReference type="EMBL" id="OEJ21411.1"/>
    </source>
</evidence>
<organism evidence="2 3">
    <name type="scientific">Streptomyces agglomeratus</name>
    <dbReference type="NCBI Taxonomy" id="285458"/>
    <lineage>
        <taxon>Bacteria</taxon>
        <taxon>Bacillati</taxon>
        <taxon>Actinomycetota</taxon>
        <taxon>Actinomycetes</taxon>
        <taxon>Kitasatosporales</taxon>
        <taxon>Streptomycetaceae</taxon>
        <taxon>Streptomyces</taxon>
    </lineage>
</organism>
<proteinExistence type="predicted"/>
<dbReference type="EMBL" id="MEHJ01000002">
    <property type="protein sequence ID" value="OEJ21411.1"/>
    <property type="molecule type" value="Genomic_DNA"/>
</dbReference>
<dbReference type="Proteomes" id="UP000095759">
    <property type="component" value="Unassembled WGS sequence"/>
</dbReference>
<gene>
    <name evidence="2" type="ORF">AS594_38215</name>
</gene>
<dbReference type="STRING" id="285458.BGM19_38625"/>
<protein>
    <submittedName>
        <fullName evidence="2">Uncharacterized protein</fullName>
    </submittedName>
</protein>
<feature type="region of interest" description="Disordered" evidence="1">
    <location>
        <begin position="130"/>
        <end position="154"/>
    </location>
</feature>
<keyword evidence="3" id="KW-1185">Reference proteome</keyword>
<evidence type="ECO:0000313" key="3">
    <source>
        <dbReference type="Proteomes" id="UP000095759"/>
    </source>
</evidence>
<comment type="caution">
    <text evidence="2">The sequence shown here is derived from an EMBL/GenBank/DDBJ whole genome shotgun (WGS) entry which is preliminary data.</text>
</comment>
<sequence>MWVLEAINEVAAHVARGLHEAGLAERVVAIRSRDGRLSERKRIGFQHVEALVVVLNSLEGINLYAGERNAEGGGRDATATPRVCLIAHVQTGGRTALQAEGRTQRDERSAPVLYTCEAGTEEAERTAATFRSLSNTPSPNMNDRADQITPQDTA</sequence>
<accession>A0A1E5NZ14</accession>
<reference evidence="2 3" key="1">
    <citation type="submission" date="2016-08" db="EMBL/GenBank/DDBJ databases">
        <title>Complete genome sequence of Streptomyces agglomeratus strain 6-3-2, a novel anti-MRSA actinomycete isolated from Wuli of Tebit, China.</title>
        <authorList>
            <person name="Chen X."/>
        </authorList>
    </citation>
    <scope>NUCLEOTIDE SEQUENCE [LARGE SCALE GENOMIC DNA]</scope>
    <source>
        <strain evidence="2 3">6-3-2</strain>
    </source>
</reference>
<dbReference type="AlphaFoldDB" id="A0A1E5NZ14"/>
<name>A0A1E5NZ14_9ACTN</name>
<evidence type="ECO:0000256" key="1">
    <source>
        <dbReference type="SAM" id="MobiDB-lite"/>
    </source>
</evidence>